<feature type="compositionally biased region" description="Basic and acidic residues" evidence="1">
    <location>
        <begin position="1"/>
        <end position="13"/>
    </location>
</feature>
<dbReference type="PANTHER" id="PTHR13526">
    <property type="entry name" value="TRANSCRIPTION FACTOR SPT20 HOMOLOG"/>
    <property type="match status" value="1"/>
</dbReference>
<dbReference type="PANTHER" id="PTHR13526:SF8">
    <property type="entry name" value="TRANSCRIPTION FACTOR SPT20 HOMOLOG"/>
    <property type="match status" value="1"/>
</dbReference>
<organism evidence="3 4">
    <name type="scientific">Trichomonascus ciferrii</name>
    <dbReference type="NCBI Taxonomy" id="44093"/>
    <lineage>
        <taxon>Eukaryota</taxon>
        <taxon>Fungi</taxon>
        <taxon>Dikarya</taxon>
        <taxon>Ascomycota</taxon>
        <taxon>Saccharomycotina</taxon>
        <taxon>Dipodascomycetes</taxon>
        <taxon>Dipodascales</taxon>
        <taxon>Trichomonascaceae</taxon>
        <taxon>Trichomonascus</taxon>
        <taxon>Trichomonascus ciferrii complex</taxon>
    </lineage>
</organism>
<evidence type="ECO:0000259" key="2">
    <source>
        <dbReference type="Pfam" id="PF12090"/>
    </source>
</evidence>
<dbReference type="Proteomes" id="UP000761534">
    <property type="component" value="Unassembled WGS sequence"/>
</dbReference>
<feature type="region of interest" description="Disordered" evidence="1">
    <location>
        <begin position="300"/>
        <end position="319"/>
    </location>
</feature>
<feature type="region of interest" description="Disordered" evidence="1">
    <location>
        <begin position="458"/>
        <end position="537"/>
    </location>
</feature>
<evidence type="ECO:0000256" key="1">
    <source>
        <dbReference type="SAM" id="MobiDB-lite"/>
    </source>
</evidence>
<sequence>MSTRFVERKRVIRDDEEEQPKSPQPKVQRKKYDFAETSESLLKKYANEPPSIELHIHHTHYRFGNQEGVLPKNSPLIKMFMQYVKDETIPPAATEVFRDSGIRFYEGCIILKIIDHRNAKNASPKKEENSTETPDEKKQEQEQTNASDANAVSYRTILRPTALSLWHDLLYTTDTSHGRFSDQLAMSMEAEILSVTVRNVDLSVPHPFATKPIETDSRRFEKQSMTKEETKHKLFDYRKSVSKKHRPLHEDMAHHGTEYEEMMLIMDEMRAGPNAQNNATNNSGQFMRLSFIEQLRKKKERLRALQQQRQQQQQQQQGGQQQQQTTQQQAQQPQQQQQFAQQQPQPTAAQLQQRAQQQQQQQQQHPQQAHLQSQFPTQQPNQAQAQAQALAQQRFQQMQQQRQQQQQQQRPQQQQFSNQFQQAPQQQAQAGFQNQPQQQQYTREQLLQMQQQQQRLQQQMQLHQQNQAGSPVYNNLQFGSPQMGSPQMGSPASPNPAMRMAGGAAKGRGGGVAGKTLPGAGYPQQQQGMNRPMGRGQ</sequence>
<keyword evidence="4" id="KW-1185">Reference proteome</keyword>
<reference evidence="3" key="1">
    <citation type="journal article" date="2019" name="G3 (Bethesda)">
        <title>Genome Assemblies of Two Rare Opportunistic Yeast Pathogens: Diutina rugosa (syn. Candida rugosa) and Trichomonascus ciferrii (syn. Candida ciferrii).</title>
        <authorList>
            <person name="Mixao V."/>
            <person name="Saus E."/>
            <person name="Hansen A.P."/>
            <person name="Lass-Florl C."/>
            <person name="Gabaldon T."/>
        </authorList>
    </citation>
    <scope>NUCLEOTIDE SEQUENCE</scope>
    <source>
        <strain evidence="3">CBS 4856</strain>
    </source>
</reference>
<name>A0A642V9D9_9ASCO</name>
<protein>
    <recommendedName>
        <fullName evidence="2">Spt20-like SEP domain-containing protein</fullName>
    </recommendedName>
</protein>
<comment type="caution">
    <text evidence="3">The sequence shown here is derived from an EMBL/GenBank/DDBJ whole genome shotgun (WGS) entry which is preliminary data.</text>
</comment>
<feature type="compositionally biased region" description="Polar residues" evidence="1">
    <location>
        <begin position="472"/>
        <end position="492"/>
    </location>
</feature>
<accession>A0A642V9D9</accession>
<evidence type="ECO:0000313" key="4">
    <source>
        <dbReference type="Proteomes" id="UP000761534"/>
    </source>
</evidence>
<feature type="region of interest" description="Disordered" evidence="1">
    <location>
        <begin position="119"/>
        <end position="151"/>
    </location>
</feature>
<gene>
    <name evidence="3" type="ORF">TRICI_001426</name>
</gene>
<feature type="region of interest" description="Disordered" evidence="1">
    <location>
        <begin position="1"/>
        <end position="33"/>
    </location>
</feature>
<dbReference type="OrthoDB" id="1932706at2759"/>
<feature type="compositionally biased region" description="Low complexity" evidence="1">
    <location>
        <begin position="458"/>
        <end position="468"/>
    </location>
</feature>
<dbReference type="InterPro" id="IPR021950">
    <property type="entry name" value="Spt20"/>
</dbReference>
<dbReference type="GO" id="GO:0000124">
    <property type="term" value="C:SAGA complex"/>
    <property type="evidence" value="ECO:0007669"/>
    <property type="project" value="InterPro"/>
</dbReference>
<dbReference type="GO" id="GO:0003712">
    <property type="term" value="F:transcription coregulator activity"/>
    <property type="evidence" value="ECO:0007669"/>
    <property type="project" value="InterPro"/>
</dbReference>
<feature type="compositionally biased region" description="Gly residues" evidence="1">
    <location>
        <begin position="504"/>
        <end position="513"/>
    </location>
</feature>
<feature type="compositionally biased region" description="Low complexity" evidence="1">
    <location>
        <begin position="306"/>
        <end position="319"/>
    </location>
</feature>
<dbReference type="VEuPathDB" id="FungiDB:TRICI_001426"/>
<dbReference type="Pfam" id="PF12090">
    <property type="entry name" value="Spt20_SEP"/>
    <property type="match status" value="1"/>
</dbReference>
<feature type="region of interest" description="Disordered" evidence="1">
    <location>
        <begin position="335"/>
        <end position="442"/>
    </location>
</feature>
<dbReference type="InterPro" id="IPR046468">
    <property type="entry name" value="Spt20-like_SEP"/>
</dbReference>
<dbReference type="EMBL" id="SWFS01000099">
    <property type="protein sequence ID" value="KAA8916431.1"/>
    <property type="molecule type" value="Genomic_DNA"/>
</dbReference>
<dbReference type="AlphaFoldDB" id="A0A642V9D9"/>
<feature type="domain" description="Spt20-like SEP" evidence="2">
    <location>
        <begin position="47"/>
        <end position="208"/>
    </location>
</feature>
<feature type="compositionally biased region" description="Basic and acidic residues" evidence="1">
    <location>
        <begin position="119"/>
        <end position="141"/>
    </location>
</feature>
<dbReference type="GO" id="GO:0006357">
    <property type="term" value="P:regulation of transcription by RNA polymerase II"/>
    <property type="evidence" value="ECO:0007669"/>
    <property type="project" value="TreeGrafter"/>
</dbReference>
<evidence type="ECO:0000313" key="3">
    <source>
        <dbReference type="EMBL" id="KAA8916431.1"/>
    </source>
</evidence>
<proteinExistence type="predicted"/>